<dbReference type="Pfam" id="PF13087">
    <property type="entry name" value="AAA_12"/>
    <property type="match status" value="1"/>
</dbReference>
<comment type="similarity">
    <text evidence="2">Belongs to the DNA2/NAM7 helicase family. SDE3 subfamily.</text>
</comment>
<keyword evidence="5" id="KW-0547">Nucleotide-binding</keyword>
<dbReference type="Gene3D" id="3.40.50.300">
    <property type="entry name" value="P-loop containing nucleotide triphosphate hydrolases"/>
    <property type="match status" value="2"/>
</dbReference>
<dbReference type="FunFam" id="3.40.50.300:FF:000864">
    <property type="entry name" value="Mov10-like RISC complex RNA helicase 1"/>
    <property type="match status" value="1"/>
</dbReference>
<evidence type="ECO:0000256" key="4">
    <source>
        <dbReference type="ARBA" id="ARBA00022490"/>
    </source>
</evidence>
<evidence type="ECO:0000256" key="8">
    <source>
        <dbReference type="ARBA" id="ARBA00022840"/>
    </source>
</evidence>
<dbReference type="GO" id="GO:0003678">
    <property type="term" value="F:DNA helicase activity"/>
    <property type="evidence" value="ECO:0007669"/>
    <property type="project" value="UniProtKB-EC"/>
</dbReference>
<dbReference type="InterPro" id="IPR014001">
    <property type="entry name" value="Helicase_ATP-bd"/>
</dbReference>
<dbReference type="SMART" id="SM00487">
    <property type="entry name" value="DEXDc"/>
    <property type="match status" value="1"/>
</dbReference>
<evidence type="ECO:0000256" key="7">
    <source>
        <dbReference type="ARBA" id="ARBA00022806"/>
    </source>
</evidence>
<dbReference type="AlphaFoldDB" id="A0A8C6ZTL1"/>
<protein>
    <recommendedName>
        <fullName evidence="3">RNA helicase</fullName>
        <ecNumber evidence="3">3.6.4.13</ecNumber>
    </recommendedName>
</protein>
<dbReference type="InterPro" id="IPR027417">
    <property type="entry name" value="P-loop_NTPase"/>
</dbReference>
<evidence type="ECO:0000313" key="12">
    <source>
        <dbReference type="Ensembl" id="ENSNPEP00000016902.1"/>
    </source>
</evidence>
<gene>
    <name evidence="12" type="primary">MOV10L1</name>
</gene>
<dbReference type="Proteomes" id="UP000694420">
    <property type="component" value="Unplaced"/>
</dbReference>
<accession>A0A8C6ZTL1</accession>
<dbReference type="EC" id="3.6.4.13" evidence="3"/>
<dbReference type="Pfam" id="PF13086">
    <property type="entry name" value="AAA_11"/>
    <property type="match status" value="2"/>
</dbReference>
<evidence type="ECO:0000313" key="13">
    <source>
        <dbReference type="Proteomes" id="UP000694420"/>
    </source>
</evidence>
<keyword evidence="8" id="KW-0067">ATP-binding</keyword>
<dbReference type="InterPro" id="IPR049080">
    <property type="entry name" value="MOV-10-like_beta-barrel"/>
</dbReference>
<dbReference type="GO" id="GO:0005524">
    <property type="term" value="F:ATP binding"/>
    <property type="evidence" value="ECO:0007669"/>
    <property type="project" value="UniProtKB-KW"/>
</dbReference>
<comment type="catalytic activity">
    <reaction evidence="10">
        <text>ATP + H2O = ADP + phosphate + H(+)</text>
        <dbReference type="Rhea" id="RHEA:13065"/>
        <dbReference type="ChEBI" id="CHEBI:15377"/>
        <dbReference type="ChEBI" id="CHEBI:15378"/>
        <dbReference type="ChEBI" id="CHEBI:30616"/>
        <dbReference type="ChEBI" id="CHEBI:43474"/>
        <dbReference type="ChEBI" id="CHEBI:456216"/>
        <dbReference type="EC" id="3.6.4.12"/>
    </reaction>
    <physiologicalReaction direction="left-to-right" evidence="10">
        <dbReference type="Rhea" id="RHEA:13066"/>
    </physiologicalReaction>
</comment>
<reference evidence="12" key="1">
    <citation type="submission" date="2025-08" db="UniProtKB">
        <authorList>
            <consortium name="Ensembl"/>
        </authorList>
    </citation>
    <scope>IDENTIFICATION</scope>
</reference>
<feature type="domain" description="Helicase ATP-binding" evidence="11">
    <location>
        <begin position="665"/>
        <end position="860"/>
    </location>
</feature>
<keyword evidence="13" id="KW-1185">Reference proteome</keyword>
<evidence type="ECO:0000256" key="5">
    <source>
        <dbReference type="ARBA" id="ARBA00022741"/>
    </source>
</evidence>
<dbReference type="InterPro" id="IPR041677">
    <property type="entry name" value="DNA2/NAM7_AAA_11"/>
</dbReference>
<dbReference type="CDD" id="cd18808">
    <property type="entry name" value="SF1_C_Upf1"/>
    <property type="match status" value="1"/>
</dbReference>
<dbReference type="GO" id="GO:0003724">
    <property type="term" value="F:RNA helicase activity"/>
    <property type="evidence" value="ECO:0007669"/>
    <property type="project" value="UniProtKB-EC"/>
</dbReference>
<comment type="catalytic activity">
    <reaction evidence="9">
        <text>ATP + H2O = ADP + phosphate + H(+)</text>
        <dbReference type="Rhea" id="RHEA:13065"/>
        <dbReference type="ChEBI" id="CHEBI:15377"/>
        <dbReference type="ChEBI" id="CHEBI:15378"/>
        <dbReference type="ChEBI" id="CHEBI:30616"/>
        <dbReference type="ChEBI" id="CHEBI:43474"/>
        <dbReference type="ChEBI" id="CHEBI:456216"/>
        <dbReference type="EC" id="3.6.4.13"/>
    </reaction>
</comment>
<dbReference type="PANTHER" id="PTHR45418">
    <property type="entry name" value="CANCER/TESTIS ANTIGEN 55"/>
    <property type="match status" value="1"/>
</dbReference>
<dbReference type="InterPro" id="IPR047187">
    <property type="entry name" value="SF1_C_Upf1"/>
</dbReference>
<evidence type="ECO:0000256" key="3">
    <source>
        <dbReference type="ARBA" id="ARBA00012552"/>
    </source>
</evidence>
<sequence length="1109" mass="125116">MLGLLSKTLSYFWRRADSEEGDKEIKIVEGVVTRFCHDYGMIDDLIIFTNDAVVNGVMLTVGQKVIATVEEDKISSGLKAIRVEAVCSTWENSNPTYGASERNTKLLIGNITSLSKDGGYINQQTFFAMESVCEGFEPYKGDWVQAKYFINPATWSSEAVAVKPLRYKRVDKVQISSICGRNGTIDESIFFTLDSVRLPDGYSPCVHDLVNVIVVESNQSCYIWRALCLTPPYENLVKDKGGLEVSRMTNFGTLKQGETKSMIIWIENKGSIPQSLISCRLAGWVKGKQFYFQIAPRRQKNSASYLNSQDPNLSRKKEKISLVNNENLHNGVNEQREDAKEELINEAVIARETVIPPSGRTFIEVVCTATNPGYNKELLLLVFSEFVIGRYIETTVISEEELKLAPVEPFSPRKSNIVPVPQQKTTVVATNYRRNCRRQLPSFLPHYTIPDGLRKCVEQKLDILTFQPLLAEHLNLDNYKANFSTLLWLEEIHAEMELKDYSMSGITLKRNGSSLVLEVPGVEEGRPSLNIGDKVILKSQIYCEHVVEYVAYITEIHNEDVTLQLHPDFEQTYNSEPMDVEFVHSSVHVAFRFISLFSLNLVLFPERLLLQSPQAEYSIVDDGLEQDCINVCMLKLFLCSFNVCFSYWLIGTETVTPKQVAGHFFNPLLNEHQKLAVRRILTGECRPTPYVLFGPPGTGKTLTIVEAILQIHYTLPDSRILVCAPSNTATDLICLRLHESHLLKPGSMVRVNASCRSPEQIDDIVKPYCRDGEDIWKALWFRIIITTCSSAGLFYQTGIRLGHFTHVILDEAGQASEPESLIPLGLISEANGQIVLVGDPKQLGPVIKSELAVAFGLNVSLLERLMSRSMYLRDEDAFRTYGSYNPLLITKLVKNYRSHSALLTLPSKLFYHKELEVCADTSVVTSLLHWEKLPRKGFPLIFHGIRGNETREGHSPSWFNPTEAVQVMRYCCHLAKSERSAVPVADIGVVAPYRKQVEKIRYLLRSIDLEDIKVGSVEEFQGQEYLVIILSTVRSKEGSFFDEKCCLGFLSNPKRFNVAVTRAKALLIVVGNPHVLVKDPCFCALLEYSLKNRVYVGCDLPSELEHLYQ</sequence>
<dbReference type="Pfam" id="PF21634">
    <property type="entry name" value="MOV-10_beta-barrel"/>
    <property type="match status" value="1"/>
</dbReference>
<dbReference type="Ensembl" id="ENSNPET00000017314.1">
    <property type="protein sequence ID" value="ENSNPEP00000016902.1"/>
    <property type="gene ID" value="ENSNPEG00000012578.1"/>
</dbReference>
<dbReference type="CDD" id="cd18078">
    <property type="entry name" value="DEXXQc_Mov10L1"/>
    <property type="match status" value="1"/>
</dbReference>
<reference evidence="12" key="2">
    <citation type="submission" date="2025-09" db="UniProtKB">
        <authorList>
            <consortium name="Ensembl"/>
        </authorList>
    </citation>
    <scope>IDENTIFICATION</scope>
</reference>
<keyword evidence="7" id="KW-0347">Helicase</keyword>
<name>A0A8C6ZTL1_NOTPE</name>
<comment type="subcellular location">
    <subcellularLocation>
        <location evidence="1">Cytoplasm</location>
    </subcellularLocation>
</comment>
<evidence type="ECO:0000256" key="2">
    <source>
        <dbReference type="ARBA" id="ARBA00005601"/>
    </source>
</evidence>
<proteinExistence type="inferred from homology"/>
<evidence type="ECO:0000256" key="10">
    <source>
        <dbReference type="ARBA" id="ARBA00048432"/>
    </source>
</evidence>
<dbReference type="SUPFAM" id="SSF52540">
    <property type="entry name" value="P-loop containing nucleoside triphosphate hydrolases"/>
    <property type="match status" value="1"/>
</dbReference>
<dbReference type="PANTHER" id="PTHR45418:SF1">
    <property type="entry name" value="CANCER_TESTIS ANTIGEN 55"/>
    <property type="match status" value="1"/>
</dbReference>
<evidence type="ECO:0000259" key="11">
    <source>
        <dbReference type="SMART" id="SM00487"/>
    </source>
</evidence>
<dbReference type="GO" id="GO:0016787">
    <property type="term" value="F:hydrolase activity"/>
    <property type="evidence" value="ECO:0007669"/>
    <property type="project" value="UniProtKB-KW"/>
</dbReference>
<keyword evidence="4" id="KW-0963">Cytoplasm</keyword>
<evidence type="ECO:0000256" key="6">
    <source>
        <dbReference type="ARBA" id="ARBA00022801"/>
    </source>
</evidence>
<organism evidence="12 13">
    <name type="scientific">Nothoprocta perdicaria</name>
    <name type="common">Chilean tinamou</name>
    <name type="synonym">Crypturus perdicarius</name>
    <dbReference type="NCBI Taxonomy" id="30464"/>
    <lineage>
        <taxon>Eukaryota</taxon>
        <taxon>Metazoa</taxon>
        <taxon>Chordata</taxon>
        <taxon>Craniata</taxon>
        <taxon>Vertebrata</taxon>
        <taxon>Euteleostomi</taxon>
        <taxon>Archelosauria</taxon>
        <taxon>Archosauria</taxon>
        <taxon>Dinosauria</taxon>
        <taxon>Saurischia</taxon>
        <taxon>Theropoda</taxon>
        <taxon>Coelurosauria</taxon>
        <taxon>Aves</taxon>
        <taxon>Palaeognathae</taxon>
        <taxon>Tinamiformes</taxon>
        <taxon>Tinamidae</taxon>
        <taxon>Nothoprocta</taxon>
    </lineage>
</organism>
<dbReference type="InterPro" id="IPR041679">
    <property type="entry name" value="DNA2/NAM7-like_C"/>
</dbReference>
<evidence type="ECO:0000256" key="1">
    <source>
        <dbReference type="ARBA" id="ARBA00004496"/>
    </source>
</evidence>
<evidence type="ECO:0000256" key="9">
    <source>
        <dbReference type="ARBA" id="ARBA00047984"/>
    </source>
</evidence>
<dbReference type="GO" id="GO:0005737">
    <property type="term" value="C:cytoplasm"/>
    <property type="evidence" value="ECO:0007669"/>
    <property type="project" value="UniProtKB-SubCell"/>
</dbReference>
<keyword evidence="6" id="KW-0378">Hydrolase</keyword>